<name>A0A644Y2S7_9ZZZZ</name>
<dbReference type="Gene3D" id="3.40.50.10140">
    <property type="entry name" value="Toll/interleukin-1 receptor homology (TIR) domain"/>
    <property type="match status" value="1"/>
</dbReference>
<reference evidence="1" key="1">
    <citation type="submission" date="2019-08" db="EMBL/GenBank/DDBJ databases">
        <authorList>
            <person name="Kucharzyk K."/>
            <person name="Murdoch R.W."/>
            <person name="Higgins S."/>
            <person name="Loffler F."/>
        </authorList>
    </citation>
    <scope>NUCLEOTIDE SEQUENCE</scope>
</reference>
<dbReference type="SUPFAM" id="SSF52200">
    <property type="entry name" value="Toll/Interleukin receptor TIR domain"/>
    <property type="match status" value="1"/>
</dbReference>
<accession>A0A644Y2S7</accession>
<dbReference type="AlphaFoldDB" id="A0A644Y2S7"/>
<evidence type="ECO:0008006" key="2">
    <source>
        <dbReference type="Google" id="ProtNLM"/>
    </source>
</evidence>
<evidence type="ECO:0000313" key="1">
    <source>
        <dbReference type="EMBL" id="MPM22231.1"/>
    </source>
</evidence>
<proteinExistence type="predicted"/>
<comment type="caution">
    <text evidence="1">The sequence shown here is derived from an EMBL/GenBank/DDBJ whole genome shotgun (WGS) entry which is preliminary data.</text>
</comment>
<dbReference type="EMBL" id="VSSQ01003763">
    <property type="protein sequence ID" value="MPM22231.1"/>
    <property type="molecule type" value="Genomic_DNA"/>
</dbReference>
<protein>
    <recommendedName>
        <fullName evidence="2">TIR domain-containing protein</fullName>
    </recommendedName>
</protein>
<dbReference type="InterPro" id="IPR035897">
    <property type="entry name" value="Toll_tir_struct_dom_sf"/>
</dbReference>
<organism evidence="1">
    <name type="scientific">bioreactor metagenome</name>
    <dbReference type="NCBI Taxonomy" id="1076179"/>
    <lineage>
        <taxon>unclassified sequences</taxon>
        <taxon>metagenomes</taxon>
        <taxon>ecological metagenomes</taxon>
    </lineage>
</organism>
<gene>
    <name evidence="1" type="ORF">SDC9_68682</name>
</gene>
<sequence>MKNNVHEYKYDIAISLCKEDVEFARQLVKALNPGLKVFFYEDRQEELISKSGPEAFARIFKDESRVVVILSRKEWSNTFYTAIERDAIIDSLKNNGFNFLFVIPMEDGGTPTWFPSTRLYADPQRFSIEDLAKFIEFKVTENGGDIKPITLEDQTEWLEAKMKRKRELVLLQETEQAISHARIEFKRIKDLFKEKSEYIKSKNLASYKYSPFDRYGIARFYIKKYYIECVAVMPEENQFRIFSTQDFGLIFRICKHVDDNRDARKKIEEVDYLFYYSETQKGWATPIEINKPTYEEELLLFKHRNNMLKYDLKNPSSSENIVDCWFQKLLKLSTININEII</sequence>